<sequence>MIEVVRVLSIPLPFLAGLVIALTLHANLKGVSAPGPRWVFTAFLIFYALQGLIVGLRFGYGVEALAPVQPVTAAAMPPLAALAFLMLADRPPQRLWLHALPPVLAGLGVLLFPPAVDIVLFATFVTYGLALWRVARGGEAAAAEAEISRMLPILRTARLTAVLMLYFALTDAMLSIYTLFAGRAVVPMAVGLMNIGAIVLALLSYLAPVAVAPSARSDAGLAPDATPATVATPAEAAEDAALLRQINAALDATFRDEALTLARLARKAGLPARTVSAVINRATGYNLSQFVNNRRVAEVCRLIETEDRPLTALMLEAGFSTKSNFNREFRRVTGLSPSQYRAKMRRSAAARA</sequence>
<dbReference type="GO" id="GO:0003700">
    <property type="term" value="F:DNA-binding transcription factor activity"/>
    <property type="evidence" value="ECO:0007669"/>
    <property type="project" value="InterPro"/>
</dbReference>
<feature type="transmembrane region" description="Helical" evidence="4">
    <location>
        <begin position="156"/>
        <end position="180"/>
    </location>
</feature>
<evidence type="ECO:0000256" key="1">
    <source>
        <dbReference type="ARBA" id="ARBA00023015"/>
    </source>
</evidence>
<dbReference type="InterPro" id="IPR009057">
    <property type="entry name" value="Homeodomain-like_sf"/>
</dbReference>
<dbReference type="AlphaFoldDB" id="A0A1Q9AEK9"/>
<dbReference type="InterPro" id="IPR018060">
    <property type="entry name" value="HTH_AraC"/>
</dbReference>
<evidence type="ECO:0000313" key="7">
    <source>
        <dbReference type="Proteomes" id="UP000186143"/>
    </source>
</evidence>
<evidence type="ECO:0000256" key="4">
    <source>
        <dbReference type="SAM" id="Phobius"/>
    </source>
</evidence>
<comment type="caution">
    <text evidence="6">The sequence shown here is derived from an EMBL/GenBank/DDBJ whole genome shotgun (WGS) entry which is preliminary data.</text>
</comment>
<dbReference type="PROSITE" id="PS01124">
    <property type="entry name" value="HTH_ARAC_FAMILY_2"/>
    <property type="match status" value="1"/>
</dbReference>
<keyword evidence="3" id="KW-0804">Transcription</keyword>
<keyword evidence="4" id="KW-0472">Membrane</keyword>
<keyword evidence="4" id="KW-1133">Transmembrane helix</keyword>
<dbReference type="Proteomes" id="UP000186143">
    <property type="component" value="Unassembled WGS sequence"/>
</dbReference>
<dbReference type="Gene3D" id="1.10.10.60">
    <property type="entry name" value="Homeodomain-like"/>
    <property type="match status" value="1"/>
</dbReference>
<keyword evidence="1" id="KW-0805">Transcription regulation</keyword>
<gene>
    <name evidence="6" type="ORF">BJF92_01115</name>
</gene>
<proteinExistence type="predicted"/>
<name>A0A1Q9AEK9_9HYPH</name>
<dbReference type="SMART" id="SM00342">
    <property type="entry name" value="HTH_ARAC"/>
    <property type="match status" value="1"/>
</dbReference>
<reference evidence="6 7" key="1">
    <citation type="submission" date="2016-09" db="EMBL/GenBank/DDBJ databases">
        <title>Rhizobium sp. nov., a novel species isolated from the rice rhizosphere.</title>
        <authorList>
            <person name="Zhao J."/>
            <person name="Zhang X."/>
        </authorList>
    </citation>
    <scope>NUCLEOTIDE SEQUENCE [LARGE SCALE GENOMIC DNA]</scope>
    <source>
        <strain evidence="6 7">MH17</strain>
    </source>
</reference>
<feature type="transmembrane region" description="Helical" evidence="4">
    <location>
        <begin position="186"/>
        <end position="207"/>
    </location>
</feature>
<protein>
    <recommendedName>
        <fullName evidence="5">HTH araC/xylS-type domain-containing protein</fullName>
    </recommendedName>
</protein>
<dbReference type="Pfam" id="PF12833">
    <property type="entry name" value="HTH_18"/>
    <property type="match status" value="1"/>
</dbReference>
<evidence type="ECO:0000313" key="6">
    <source>
        <dbReference type="EMBL" id="OLP53388.1"/>
    </source>
</evidence>
<dbReference type="GO" id="GO:0043565">
    <property type="term" value="F:sequence-specific DNA binding"/>
    <property type="evidence" value="ECO:0007669"/>
    <property type="project" value="InterPro"/>
</dbReference>
<dbReference type="SUPFAM" id="SSF46689">
    <property type="entry name" value="Homeodomain-like"/>
    <property type="match status" value="1"/>
</dbReference>
<feature type="domain" description="HTH araC/xylS-type" evidence="5">
    <location>
        <begin position="244"/>
        <end position="343"/>
    </location>
</feature>
<feature type="transmembrane region" description="Helical" evidence="4">
    <location>
        <begin position="6"/>
        <end position="26"/>
    </location>
</feature>
<dbReference type="PANTHER" id="PTHR43280:SF29">
    <property type="entry name" value="ARAC-FAMILY TRANSCRIPTIONAL REGULATOR"/>
    <property type="match status" value="1"/>
</dbReference>
<feature type="transmembrane region" description="Helical" evidence="4">
    <location>
        <begin position="38"/>
        <end position="60"/>
    </location>
</feature>
<evidence type="ECO:0000256" key="2">
    <source>
        <dbReference type="ARBA" id="ARBA00023125"/>
    </source>
</evidence>
<dbReference type="STRING" id="1672749.BJF92_01115"/>
<evidence type="ECO:0000256" key="3">
    <source>
        <dbReference type="ARBA" id="ARBA00023163"/>
    </source>
</evidence>
<dbReference type="RefSeq" id="WP_075636611.1">
    <property type="nucleotide sequence ID" value="NZ_MKIO01000040.1"/>
</dbReference>
<feature type="transmembrane region" description="Helical" evidence="4">
    <location>
        <begin position="66"/>
        <end position="88"/>
    </location>
</feature>
<keyword evidence="2" id="KW-0238">DNA-binding</keyword>
<accession>A0A1Q9AEK9</accession>
<dbReference type="EMBL" id="MKIO01000040">
    <property type="protein sequence ID" value="OLP53388.1"/>
    <property type="molecule type" value="Genomic_DNA"/>
</dbReference>
<dbReference type="PANTHER" id="PTHR43280">
    <property type="entry name" value="ARAC-FAMILY TRANSCRIPTIONAL REGULATOR"/>
    <property type="match status" value="1"/>
</dbReference>
<dbReference type="OrthoDB" id="345413at2"/>
<keyword evidence="4" id="KW-0812">Transmembrane</keyword>
<organism evidence="6 7">
    <name type="scientific">Xaviernesmea rhizosphaerae</name>
    <dbReference type="NCBI Taxonomy" id="1672749"/>
    <lineage>
        <taxon>Bacteria</taxon>
        <taxon>Pseudomonadati</taxon>
        <taxon>Pseudomonadota</taxon>
        <taxon>Alphaproteobacteria</taxon>
        <taxon>Hyphomicrobiales</taxon>
        <taxon>Rhizobiaceae</taxon>
        <taxon>Rhizobium/Agrobacterium group</taxon>
        <taxon>Xaviernesmea</taxon>
    </lineage>
</organism>
<evidence type="ECO:0000259" key="5">
    <source>
        <dbReference type="PROSITE" id="PS01124"/>
    </source>
</evidence>